<evidence type="ECO:0000313" key="2">
    <source>
        <dbReference type="EMBL" id="KDN54118.1"/>
    </source>
</evidence>
<organism evidence="2 3">
    <name type="scientific">Flavobacterium seoulense</name>
    <dbReference type="NCBI Taxonomy" id="1492738"/>
    <lineage>
        <taxon>Bacteria</taxon>
        <taxon>Pseudomonadati</taxon>
        <taxon>Bacteroidota</taxon>
        <taxon>Flavobacteriia</taxon>
        <taxon>Flavobacteriales</taxon>
        <taxon>Flavobacteriaceae</taxon>
        <taxon>Flavobacterium</taxon>
    </lineage>
</organism>
<comment type="caution">
    <text evidence="2">The sequence shown here is derived from an EMBL/GenBank/DDBJ whole genome shotgun (WGS) entry which is preliminary data.</text>
</comment>
<dbReference type="EMBL" id="JNCA01000028">
    <property type="protein sequence ID" value="KDN54118.1"/>
    <property type="molecule type" value="Genomic_DNA"/>
</dbReference>
<dbReference type="PATRIC" id="fig|1492738.3.peg.2757"/>
<dbReference type="RefSeq" id="WP_035661427.1">
    <property type="nucleotide sequence ID" value="NZ_JNCA01000028.1"/>
</dbReference>
<protein>
    <recommendedName>
        <fullName evidence="4">tRNA_anti-like</fullName>
    </recommendedName>
</protein>
<keyword evidence="1" id="KW-0812">Transmembrane</keyword>
<dbReference type="AlphaFoldDB" id="A0A066WND5"/>
<feature type="transmembrane region" description="Helical" evidence="1">
    <location>
        <begin position="6"/>
        <end position="24"/>
    </location>
</feature>
<evidence type="ECO:0000256" key="1">
    <source>
        <dbReference type="SAM" id="Phobius"/>
    </source>
</evidence>
<reference evidence="2 3" key="1">
    <citation type="submission" date="2014-05" db="EMBL/GenBank/DDBJ databases">
        <title>Genome Sequence of Flavobacterium sp. EM1321.</title>
        <authorList>
            <person name="Shin S.-K."/>
            <person name="Yi H."/>
        </authorList>
    </citation>
    <scope>NUCLEOTIDE SEQUENCE [LARGE SCALE GENOMIC DNA]</scope>
    <source>
        <strain evidence="2 3">EM1321</strain>
    </source>
</reference>
<proteinExistence type="predicted"/>
<accession>A0A066WND5</accession>
<name>A0A066WND5_9FLAO</name>
<sequence length="129" mass="14783">MNKKLGYSILILLVIVFAIYRYTYQEHRNINSEKVSYTITIPELEKEFAANDSMAFAKYQDKTIELTAKITAVDFENKAIILENKVFATFNDSLPKGIISGKTATIKGRFLGYDELLEEFKIDQSSIIR</sequence>
<dbReference type="eggNOG" id="ENOG5032W2E">
    <property type="taxonomic scope" value="Bacteria"/>
</dbReference>
<keyword evidence="1" id="KW-1133">Transmembrane helix</keyword>
<keyword evidence="3" id="KW-1185">Reference proteome</keyword>
<dbReference type="STRING" id="1492738.FEM21_27710"/>
<keyword evidence="1" id="KW-0472">Membrane</keyword>
<evidence type="ECO:0008006" key="4">
    <source>
        <dbReference type="Google" id="ProtNLM"/>
    </source>
</evidence>
<gene>
    <name evidence="2" type="ORF">FEM21_27710</name>
</gene>
<dbReference type="OrthoDB" id="1449127at2"/>
<evidence type="ECO:0000313" key="3">
    <source>
        <dbReference type="Proteomes" id="UP000027064"/>
    </source>
</evidence>
<dbReference type="Proteomes" id="UP000027064">
    <property type="component" value="Unassembled WGS sequence"/>
</dbReference>